<feature type="compositionally biased region" description="Low complexity" evidence="4">
    <location>
        <begin position="495"/>
        <end position="524"/>
    </location>
</feature>
<dbReference type="NCBIfam" id="TIGR01845">
    <property type="entry name" value="outer_NodT"/>
    <property type="match status" value="1"/>
</dbReference>
<accession>A0ABX5MWJ1</accession>
<name>A0ABX5MWJ1_9BURK</name>
<evidence type="ECO:0000313" key="6">
    <source>
        <dbReference type="Proteomes" id="UP000247515"/>
    </source>
</evidence>
<dbReference type="PROSITE" id="PS51257">
    <property type="entry name" value="PROKAR_LIPOPROTEIN"/>
    <property type="match status" value="1"/>
</dbReference>
<comment type="similarity">
    <text evidence="1 2">Belongs to the outer membrane factor (OMF) (TC 1.B.17) family.</text>
</comment>
<evidence type="ECO:0000256" key="4">
    <source>
        <dbReference type="SAM" id="MobiDB-lite"/>
    </source>
</evidence>
<dbReference type="PANTHER" id="PTHR30203">
    <property type="entry name" value="OUTER MEMBRANE CATION EFFLUX PROTEIN"/>
    <property type="match status" value="1"/>
</dbReference>
<dbReference type="Gene3D" id="2.20.200.10">
    <property type="entry name" value="Outer membrane efflux proteins (OEP)"/>
    <property type="match status" value="1"/>
</dbReference>
<dbReference type="InterPro" id="IPR010131">
    <property type="entry name" value="MdtP/NodT-like"/>
</dbReference>
<feature type="signal peptide" evidence="2">
    <location>
        <begin position="1"/>
        <end position="23"/>
    </location>
</feature>
<reference evidence="5 6" key="1">
    <citation type="submission" date="2018-05" db="EMBL/GenBank/DDBJ databases">
        <title>Genomic Encyclopedia of Type Strains, Phase IV (KMG-V): Genome sequencing to study the core and pangenomes of soil and plant-associated prokaryotes.</title>
        <authorList>
            <person name="Whitman W."/>
        </authorList>
    </citation>
    <scope>NUCLEOTIDE SEQUENCE [LARGE SCALE GENOMIC DNA]</scope>
    <source>
        <strain evidence="5 6">SIr-6563</strain>
    </source>
</reference>
<protein>
    <submittedName>
        <fullName evidence="5">NodT family efflux transporter outer membrane factor (OMF) lipoprotein</fullName>
    </submittedName>
</protein>
<dbReference type="SUPFAM" id="SSF56954">
    <property type="entry name" value="Outer membrane efflux proteins (OEP)"/>
    <property type="match status" value="1"/>
</dbReference>
<evidence type="ECO:0000256" key="3">
    <source>
        <dbReference type="SAM" id="Coils"/>
    </source>
</evidence>
<keyword evidence="2" id="KW-0472">Membrane</keyword>
<dbReference type="RefSeq" id="WP_110325276.1">
    <property type="nucleotide sequence ID" value="NZ_CP191362.1"/>
</dbReference>
<feature type="region of interest" description="Disordered" evidence="4">
    <location>
        <begin position="492"/>
        <end position="524"/>
    </location>
</feature>
<evidence type="ECO:0000313" key="5">
    <source>
        <dbReference type="EMBL" id="PXX20326.1"/>
    </source>
</evidence>
<organism evidence="5 6">
    <name type="scientific">Paraburkholderia tropica</name>
    <dbReference type="NCBI Taxonomy" id="92647"/>
    <lineage>
        <taxon>Bacteria</taxon>
        <taxon>Pseudomonadati</taxon>
        <taxon>Pseudomonadota</taxon>
        <taxon>Betaproteobacteria</taxon>
        <taxon>Burkholderiales</taxon>
        <taxon>Burkholderiaceae</taxon>
        <taxon>Paraburkholderia</taxon>
    </lineage>
</organism>
<keyword evidence="3" id="KW-0175">Coiled coil</keyword>
<keyword evidence="2" id="KW-0812">Transmembrane</keyword>
<keyword evidence="6" id="KW-1185">Reference proteome</keyword>
<keyword evidence="2 5" id="KW-0449">Lipoprotein</keyword>
<dbReference type="Pfam" id="PF02321">
    <property type="entry name" value="OEP"/>
    <property type="match status" value="2"/>
</dbReference>
<comment type="subcellular location">
    <subcellularLocation>
        <location evidence="2">Cell membrane</location>
        <topology evidence="2">Lipid-anchor</topology>
    </subcellularLocation>
</comment>
<feature type="chain" id="PRO_5044959213" evidence="2">
    <location>
        <begin position="24"/>
        <end position="524"/>
    </location>
</feature>
<sequence length="524" mass="55205">MTRRFLDLTARALCIVGVSALVAGCKVGPDYVRPTAQVAATYKETDADAKALDGTGWALAQPADGAPRGAWWQIYGDTELDALETRVAEANQNVQAAQARFRAARANVAQQRSSFFPVVTAGGDFSRARTSENLAYTSKAGRTINDYSVGLDATWEPDVWGRVARSVESARANAQASAADMQAVLLSMQAELATDYFELRGIDRERQLLDDTLAAYRESLALTQHRYDGGIATDADVGQAQTQLQTTEAQAIDLGVQRAQLEHAIAILTGQPPSTFTLAVLPGAPLSAQPFASPPGVPSTLLERRPDIAAAERRVAAANAQVGVATAAFFPSLMLAVTGGLEATNYSQWLVAPARFWSLGPALAGTLLDFGGREAVRDEARAQYDASVAQYRQTVLDAFGQVEDNLAALRVLEQEAVAQDRAVDAAKRTLAIVEDRYKNGAITYLDVVVAQTTTLSNERQAVAIARRRLAASVALVKALGGGWRAAALDSVDGGAPTSASASASVAHATSDAASSSASSAPSHN</sequence>
<keyword evidence="2" id="KW-0732">Signal</keyword>
<evidence type="ECO:0000256" key="2">
    <source>
        <dbReference type="RuleBase" id="RU362097"/>
    </source>
</evidence>
<dbReference type="Proteomes" id="UP000247515">
    <property type="component" value="Unassembled WGS sequence"/>
</dbReference>
<dbReference type="EMBL" id="QJJV01000001">
    <property type="protein sequence ID" value="PXX20326.1"/>
    <property type="molecule type" value="Genomic_DNA"/>
</dbReference>
<proteinExistence type="inferred from homology"/>
<gene>
    <name evidence="5" type="ORF">C7400_10152</name>
</gene>
<feature type="coiled-coil region" evidence="3">
    <location>
        <begin position="80"/>
        <end position="107"/>
    </location>
</feature>
<evidence type="ECO:0000256" key="1">
    <source>
        <dbReference type="ARBA" id="ARBA00007613"/>
    </source>
</evidence>
<dbReference type="InterPro" id="IPR003423">
    <property type="entry name" value="OMP_efflux"/>
</dbReference>
<dbReference type="Gene3D" id="1.20.1600.10">
    <property type="entry name" value="Outer membrane efflux proteins (OEP)"/>
    <property type="match status" value="1"/>
</dbReference>
<keyword evidence="2" id="KW-1134">Transmembrane beta strand</keyword>
<keyword evidence="2" id="KW-0564">Palmitate</keyword>
<dbReference type="PANTHER" id="PTHR30203:SF33">
    <property type="entry name" value="BLR4455 PROTEIN"/>
    <property type="match status" value="1"/>
</dbReference>
<comment type="caution">
    <text evidence="5">The sequence shown here is derived from an EMBL/GenBank/DDBJ whole genome shotgun (WGS) entry which is preliminary data.</text>
</comment>